<dbReference type="PANTHER" id="PTHR43415:SF3">
    <property type="entry name" value="GNAT-FAMILY ACETYLTRANSFERASE"/>
    <property type="match status" value="1"/>
</dbReference>
<dbReference type="Pfam" id="PF13302">
    <property type="entry name" value="Acetyltransf_3"/>
    <property type="match status" value="1"/>
</dbReference>
<gene>
    <name evidence="2" type="ORF">F3059_10735</name>
</gene>
<protein>
    <submittedName>
        <fullName evidence="2">GNAT family N-acetyltransferase</fullName>
    </submittedName>
</protein>
<dbReference type="InterPro" id="IPR016181">
    <property type="entry name" value="Acyl_CoA_acyltransferase"/>
</dbReference>
<dbReference type="Proteomes" id="UP000435357">
    <property type="component" value="Unassembled WGS sequence"/>
</dbReference>
<keyword evidence="3" id="KW-1185">Reference proteome</keyword>
<accession>A0A6N6M5A6</accession>
<dbReference type="OrthoDB" id="9788916at2"/>
<name>A0A6N6M5A6_9FLAO</name>
<sequence>MKEYVSERLKIKEISDTDIDSRLLSWFEDPALMKFYTSSKKKITKKELITSINKGREKGNTFTFLICNNQNDESIGTLKLGPINLAHKTSDLVALIGDKSSVEGKGLGTEAIKLGGKIAFENYDLRKLYGGMYASNIASIKAYTRAGWIVEGVLKGQYLVNGENEDRVLVGFFNPKYFTQQEIEEAKYENWYREN</sequence>
<evidence type="ECO:0000313" key="2">
    <source>
        <dbReference type="EMBL" id="KAB1063534.1"/>
    </source>
</evidence>
<dbReference type="PANTHER" id="PTHR43415">
    <property type="entry name" value="SPERMIDINE N(1)-ACETYLTRANSFERASE"/>
    <property type="match status" value="1"/>
</dbReference>
<dbReference type="InterPro" id="IPR000182">
    <property type="entry name" value="GNAT_dom"/>
</dbReference>
<comment type="caution">
    <text evidence="2">The sequence shown here is derived from an EMBL/GenBank/DDBJ whole genome shotgun (WGS) entry which is preliminary data.</text>
</comment>
<feature type="domain" description="N-acetyltransferase" evidence="1">
    <location>
        <begin position="8"/>
        <end position="147"/>
    </location>
</feature>
<reference evidence="2 3" key="1">
    <citation type="submission" date="2019-09" db="EMBL/GenBank/DDBJ databases">
        <title>Genomes of Cryomorphaceae.</title>
        <authorList>
            <person name="Bowman J.P."/>
        </authorList>
    </citation>
    <scope>NUCLEOTIDE SEQUENCE [LARGE SCALE GENOMIC DNA]</scope>
    <source>
        <strain evidence="2 3">KCTC 52047</strain>
    </source>
</reference>
<organism evidence="2 3">
    <name type="scientific">Salibacter halophilus</name>
    <dbReference type="NCBI Taxonomy" id="1803916"/>
    <lineage>
        <taxon>Bacteria</taxon>
        <taxon>Pseudomonadati</taxon>
        <taxon>Bacteroidota</taxon>
        <taxon>Flavobacteriia</taxon>
        <taxon>Flavobacteriales</taxon>
        <taxon>Salibacteraceae</taxon>
        <taxon>Salibacter</taxon>
    </lineage>
</organism>
<keyword evidence="2" id="KW-0808">Transferase</keyword>
<dbReference type="SUPFAM" id="SSF55729">
    <property type="entry name" value="Acyl-CoA N-acyltransferases (Nat)"/>
    <property type="match status" value="1"/>
</dbReference>
<proteinExistence type="predicted"/>
<dbReference type="EMBL" id="WACR01000008">
    <property type="protein sequence ID" value="KAB1063534.1"/>
    <property type="molecule type" value="Genomic_DNA"/>
</dbReference>
<dbReference type="Gene3D" id="3.40.630.30">
    <property type="match status" value="1"/>
</dbReference>
<dbReference type="GO" id="GO:0016747">
    <property type="term" value="F:acyltransferase activity, transferring groups other than amino-acyl groups"/>
    <property type="evidence" value="ECO:0007669"/>
    <property type="project" value="InterPro"/>
</dbReference>
<evidence type="ECO:0000259" key="1">
    <source>
        <dbReference type="Pfam" id="PF13302"/>
    </source>
</evidence>
<dbReference type="AlphaFoldDB" id="A0A6N6M5A6"/>
<dbReference type="RefSeq" id="WP_151169082.1">
    <property type="nucleotide sequence ID" value="NZ_WACR01000008.1"/>
</dbReference>
<evidence type="ECO:0000313" key="3">
    <source>
        <dbReference type="Proteomes" id="UP000435357"/>
    </source>
</evidence>